<feature type="compositionally biased region" description="Low complexity" evidence="6">
    <location>
        <begin position="148"/>
        <end position="158"/>
    </location>
</feature>
<evidence type="ECO:0000259" key="7">
    <source>
        <dbReference type="PROSITE" id="PS51369"/>
    </source>
</evidence>
<keyword evidence="3" id="KW-0238">DNA-binding</keyword>
<feature type="compositionally biased region" description="Polar residues" evidence="6">
    <location>
        <begin position="108"/>
        <end position="127"/>
    </location>
</feature>
<feature type="domain" description="TCP" evidence="7">
    <location>
        <begin position="45"/>
        <end position="99"/>
    </location>
</feature>
<dbReference type="InterPro" id="IPR005333">
    <property type="entry name" value="Transcription_factor_TCP"/>
</dbReference>
<comment type="subcellular location">
    <subcellularLocation>
        <location evidence="1">Nucleus</location>
    </subcellularLocation>
</comment>
<keyword evidence="4" id="KW-0804">Transcription</keyword>
<keyword evidence="5" id="KW-0539">Nucleus</keyword>
<dbReference type="Pfam" id="PF03634">
    <property type="entry name" value="TCP"/>
    <property type="match status" value="1"/>
</dbReference>
<proteinExistence type="predicted"/>
<evidence type="ECO:0000313" key="8">
    <source>
        <dbReference type="EMBL" id="MBX67683.1"/>
    </source>
</evidence>
<accession>A0A2P2QL37</accession>
<evidence type="ECO:0000256" key="6">
    <source>
        <dbReference type="SAM" id="MobiDB-lite"/>
    </source>
</evidence>
<reference evidence="8" key="1">
    <citation type="submission" date="2018-02" db="EMBL/GenBank/DDBJ databases">
        <title>Rhizophora mucronata_Transcriptome.</title>
        <authorList>
            <person name="Meera S.P."/>
            <person name="Sreeshan A."/>
            <person name="Augustine A."/>
        </authorList>
    </citation>
    <scope>NUCLEOTIDE SEQUENCE</scope>
    <source>
        <tissue evidence="8">Leaf</tissue>
    </source>
</reference>
<evidence type="ECO:0000256" key="3">
    <source>
        <dbReference type="ARBA" id="ARBA00023125"/>
    </source>
</evidence>
<evidence type="ECO:0000256" key="1">
    <source>
        <dbReference type="ARBA" id="ARBA00004123"/>
    </source>
</evidence>
<evidence type="ECO:0000256" key="5">
    <source>
        <dbReference type="ARBA" id="ARBA00023242"/>
    </source>
</evidence>
<evidence type="ECO:0000256" key="4">
    <source>
        <dbReference type="ARBA" id="ARBA00023163"/>
    </source>
</evidence>
<sequence>MVSRAMDPLTKRTTTATTQLLLPPNKPITTTKTQQLLLSVDKSRSKDRHKKVEGRGTRVRVPALCAARIFQLTRELGHQSDGQTIEWLLHKVPLSHFPSSASANNGIGTAPVVNSNATPDSAGSLPNSRKRPRPTKKNPSVSWSIVDSTPPTTGSSPSRAKTPALPSPTAIITTTMSPEEKKKADSRDSRSEFGLVNGVDEERFAHMSFTSLLMQ</sequence>
<keyword evidence="2" id="KW-0805">Transcription regulation</keyword>
<evidence type="ECO:0000256" key="2">
    <source>
        <dbReference type="ARBA" id="ARBA00023015"/>
    </source>
</evidence>
<dbReference type="PANTHER" id="PTHR31072">
    <property type="entry name" value="TRANSCRIPTION FACTOR TCP4-RELATED"/>
    <property type="match status" value="1"/>
</dbReference>
<dbReference type="GO" id="GO:0043565">
    <property type="term" value="F:sequence-specific DNA binding"/>
    <property type="evidence" value="ECO:0007669"/>
    <property type="project" value="TreeGrafter"/>
</dbReference>
<dbReference type="PROSITE" id="PS51369">
    <property type="entry name" value="TCP"/>
    <property type="match status" value="1"/>
</dbReference>
<dbReference type="PANTHER" id="PTHR31072:SF143">
    <property type="entry name" value="TCP DOMAIN-CONTAINING PROTEIN"/>
    <property type="match status" value="1"/>
</dbReference>
<dbReference type="AlphaFoldDB" id="A0A2P2QL37"/>
<dbReference type="EMBL" id="GGEC01087199">
    <property type="protein sequence ID" value="MBX67683.1"/>
    <property type="molecule type" value="Transcribed_RNA"/>
</dbReference>
<organism evidence="8">
    <name type="scientific">Rhizophora mucronata</name>
    <name type="common">Asiatic mangrove</name>
    <dbReference type="NCBI Taxonomy" id="61149"/>
    <lineage>
        <taxon>Eukaryota</taxon>
        <taxon>Viridiplantae</taxon>
        <taxon>Streptophyta</taxon>
        <taxon>Embryophyta</taxon>
        <taxon>Tracheophyta</taxon>
        <taxon>Spermatophyta</taxon>
        <taxon>Magnoliopsida</taxon>
        <taxon>eudicotyledons</taxon>
        <taxon>Gunneridae</taxon>
        <taxon>Pentapetalae</taxon>
        <taxon>rosids</taxon>
        <taxon>fabids</taxon>
        <taxon>Malpighiales</taxon>
        <taxon>Rhizophoraceae</taxon>
        <taxon>Rhizophora</taxon>
    </lineage>
</organism>
<dbReference type="GO" id="GO:0003700">
    <property type="term" value="F:DNA-binding transcription factor activity"/>
    <property type="evidence" value="ECO:0007669"/>
    <property type="project" value="InterPro"/>
</dbReference>
<protein>
    <recommendedName>
        <fullName evidence="7">TCP domain-containing protein</fullName>
    </recommendedName>
</protein>
<feature type="compositionally biased region" description="Polar residues" evidence="6">
    <location>
        <begin position="137"/>
        <end position="147"/>
    </location>
</feature>
<dbReference type="InterPro" id="IPR017887">
    <property type="entry name" value="TF_TCP_subgr"/>
</dbReference>
<dbReference type="GO" id="GO:0005634">
    <property type="term" value="C:nucleus"/>
    <property type="evidence" value="ECO:0007669"/>
    <property type="project" value="UniProtKB-SubCell"/>
</dbReference>
<feature type="compositionally biased region" description="Basic and acidic residues" evidence="6">
    <location>
        <begin position="178"/>
        <end position="191"/>
    </location>
</feature>
<feature type="region of interest" description="Disordered" evidence="6">
    <location>
        <begin position="108"/>
        <end position="192"/>
    </location>
</feature>
<name>A0A2P2QL37_RHIMU</name>